<organism evidence="4 5">
    <name type="scientific">Coniosporium apollinis</name>
    <dbReference type="NCBI Taxonomy" id="61459"/>
    <lineage>
        <taxon>Eukaryota</taxon>
        <taxon>Fungi</taxon>
        <taxon>Dikarya</taxon>
        <taxon>Ascomycota</taxon>
        <taxon>Pezizomycotina</taxon>
        <taxon>Dothideomycetes</taxon>
        <taxon>Dothideomycetes incertae sedis</taxon>
        <taxon>Coniosporium</taxon>
    </lineage>
</organism>
<feature type="compositionally biased region" description="Low complexity" evidence="3">
    <location>
        <begin position="533"/>
        <end position="556"/>
    </location>
</feature>
<comment type="caution">
    <text evidence="4">The sequence shown here is derived from an EMBL/GenBank/DDBJ whole genome shotgun (WGS) entry which is preliminary data.</text>
</comment>
<gene>
    <name evidence="4" type="ORF">H2201_005447</name>
</gene>
<feature type="compositionally biased region" description="Polar residues" evidence="3">
    <location>
        <begin position="443"/>
        <end position="467"/>
    </location>
</feature>
<feature type="compositionally biased region" description="Pro residues" evidence="3">
    <location>
        <begin position="518"/>
        <end position="532"/>
    </location>
</feature>
<accession>A0ABQ9NRW1</accession>
<evidence type="ECO:0000313" key="4">
    <source>
        <dbReference type="EMBL" id="KAJ9663727.1"/>
    </source>
</evidence>
<keyword evidence="5" id="KW-1185">Reference proteome</keyword>
<sequence>MAFNKSFPSIHPNPTNTIAPQQTPRGIKRSRSPEAYGDVASSERGDEDESKPRKRGRPPKSRVSESPLSSAQALPATAPAPASAPVQTPQLRTQALPQSSPSQASPSKSTPTKSAVIKALPTVRDHTTDQLNPEGDEYIPREYDEAGEKKVAANGRPLDGREYRCRTFLVPNRGDKLFMLATECARVLGYRDSYLLFNKNRSLYKIIATQAEKDDLIHQEILPYSYRSRQIAIVTARSMFRQFGSRLIVNGRRVRDDYWESKARKQGFTEEDAAGEKRPGAAKQREAAAAEASSIHGLTSLPHGEIIYSNGPAHLDAHHGVGGFNPITLAPLPMINLAPTDDLRQRDYSGVQRPRHEIAGVPYQDRTQSSTAQEILTQAAQTADFNKLLGQQRTNRGAYLDNLWKRPHEAPATLPPRPGTVEGENQPPQQHLQSPQLAPSVSMGASQQSALPHQQTPSQMMTPQAYPQQPHAPNPIPQSPIRSMQQPMRPDQLHHRSPSLGVGPGGPQPASYGYPPNQMWPPPQPQPSPLPQPHHGLQQQYAQQPSPHAHPQQSPMHAPPPQLHHSHSSGSMHGPPIQYQTMGQVNPAPAYPGMGRTLYQPSPTQQYNVMHQSAAGQQAGMQGWAQSPPQGQGQQQQQQQQQQQGWQGF</sequence>
<feature type="region of interest" description="Disordered" evidence="3">
    <location>
        <begin position="405"/>
        <end position="649"/>
    </location>
</feature>
<feature type="compositionally biased region" description="Polar residues" evidence="3">
    <location>
        <begin position="12"/>
        <end position="24"/>
    </location>
</feature>
<evidence type="ECO:0008006" key="6">
    <source>
        <dbReference type="Google" id="ProtNLM"/>
    </source>
</evidence>
<dbReference type="PANTHER" id="PTHR22597:SF5">
    <property type="entry name" value="LOCALIZATION PROTEIN, PUTATIVE (AFU_ORTHOLOGUE AFUA_1G10600)-RELATED"/>
    <property type="match status" value="1"/>
</dbReference>
<keyword evidence="2" id="KW-0804">Transcription</keyword>
<evidence type="ECO:0000256" key="1">
    <source>
        <dbReference type="ARBA" id="ARBA00023015"/>
    </source>
</evidence>
<evidence type="ECO:0000256" key="2">
    <source>
        <dbReference type="ARBA" id="ARBA00023163"/>
    </source>
</evidence>
<feature type="region of interest" description="Disordered" evidence="3">
    <location>
        <begin position="1"/>
        <end position="115"/>
    </location>
</feature>
<dbReference type="Pfam" id="PF08624">
    <property type="entry name" value="CRC_subunit"/>
    <property type="match status" value="1"/>
</dbReference>
<dbReference type="InterPro" id="IPR013933">
    <property type="entry name" value="CRC_Rsc7/Swp82"/>
</dbReference>
<evidence type="ECO:0000256" key="3">
    <source>
        <dbReference type="SAM" id="MobiDB-lite"/>
    </source>
</evidence>
<feature type="compositionally biased region" description="Low complexity" evidence="3">
    <location>
        <begin position="64"/>
        <end position="89"/>
    </location>
</feature>
<feature type="compositionally biased region" description="Polar residues" evidence="3">
    <location>
        <begin position="599"/>
        <end position="611"/>
    </location>
</feature>
<reference evidence="4" key="1">
    <citation type="submission" date="2022-10" db="EMBL/GenBank/DDBJ databases">
        <title>Culturing micro-colonial fungi from biological soil crusts in the Mojave desert and describing Neophaeococcomyces mojavensis, and introducing the new genera and species Taxawa tesnikishii.</title>
        <authorList>
            <person name="Kurbessoian T."/>
            <person name="Stajich J.E."/>
        </authorList>
    </citation>
    <scope>NUCLEOTIDE SEQUENCE</scope>
    <source>
        <strain evidence="4">TK_1</strain>
    </source>
</reference>
<evidence type="ECO:0000313" key="5">
    <source>
        <dbReference type="Proteomes" id="UP001172684"/>
    </source>
</evidence>
<feature type="compositionally biased region" description="Low complexity" evidence="3">
    <location>
        <begin position="614"/>
        <end position="649"/>
    </location>
</feature>
<protein>
    <recommendedName>
        <fullName evidence="6">Nuclear localization protein</fullName>
    </recommendedName>
</protein>
<dbReference type="Proteomes" id="UP001172684">
    <property type="component" value="Unassembled WGS sequence"/>
</dbReference>
<feature type="compositionally biased region" description="Low complexity" evidence="3">
    <location>
        <begin position="97"/>
        <end position="115"/>
    </location>
</feature>
<dbReference type="PANTHER" id="PTHR22597">
    <property type="entry name" value="POLYCOMB GROUP PROTEIN"/>
    <property type="match status" value="1"/>
</dbReference>
<dbReference type="EMBL" id="JAPDRL010000041">
    <property type="protein sequence ID" value="KAJ9663727.1"/>
    <property type="molecule type" value="Genomic_DNA"/>
</dbReference>
<feature type="compositionally biased region" description="Low complexity" evidence="3">
    <location>
        <begin position="426"/>
        <end position="440"/>
    </location>
</feature>
<name>A0ABQ9NRW1_9PEZI</name>
<keyword evidence="1" id="KW-0805">Transcription regulation</keyword>
<proteinExistence type="predicted"/>